<feature type="region of interest" description="Disordered" evidence="12">
    <location>
        <begin position="302"/>
        <end position="321"/>
    </location>
</feature>
<protein>
    <recommendedName>
        <fullName evidence="11">Cyanocobalamin reductase (cyanide-eliminating)</fullName>
    </recommendedName>
</protein>
<evidence type="ECO:0000256" key="2">
    <source>
        <dbReference type="ARBA" id="ARBA00001974"/>
    </source>
</evidence>
<gene>
    <name evidence="13" type="ORF">FBUS_01466</name>
</gene>
<dbReference type="AlphaFoldDB" id="A0A8E0VJ62"/>
<sequence length="321" mass="36188">MLQYSESGCTKLFEHVLSKLKSELEPLGFELAPFLVGWYNELVSIKLHLEAPSSDCVAVCLISSPMMFEASFLPMLLSWFEKENNKSLEDVLRNLKSREPRKTCVPGLNDPLDWSVLIRVGAALKRTQEDCKLTFSEEESLALSTARFVPDYSVRPVSRLPAIHAQCAGHVSGLAYFHRTFVKVGEKTEEFGCSLHPKYGGWFGFRGAIVFPGIRLPQLPRPITRSSVPPGTPPFDTEAIQSLVLEYRERWRENHWRNTGVDEQTVCRYSETARSFFNTPPASRAQWVQRLVQISKCPTCPIQSGPSSPSPQDQLALKNQV</sequence>
<organism evidence="13 14">
    <name type="scientific">Fasciolopsis buskii</name>
    <dbReference type="NCBI Taxonomy" id="27845"/>
    <lineage>
        <taxon>Eukaryota</taxon>
        <taxon>Metazoa</taxon>
        <taxon>Spiralia</taxon>
        <taxon>Lophotrochozoa</taxon>
        <taxon>Platyhelminthes</taxon>
        <taxon>Trematoda</taxon>
        <taxon>Digenea</taxon>
        <taxon>Plagiorchiida</taxon>
        <taxon>Echinostomata</taxon>
        <taxon>Echinostomatoidea</taxon>
        <taxon>Fasciolidae</taxon>
        <taxon>Fasciolopsis</taxon>
    </lineage>
</organism>
<evidence type="ECO:0000256" key="4">
    <source>
        <dbReference type="ARBA" id="ARBA00007762"/>
    </source>
</evidence>
<dbReference type="GO" id="GO:0009235">
    <property type="term" value="P:cobalamin metabolic process"/>
    <property type="evidence" value="ECO:0007669"/>
    <property type="project" value="TreeGrafter"/>
</dbReference>
<evidence type="ECO:0000256" key="10">
    <source>
        <dbReference type="ARBA" id="ARBA00023002"/>
    </source>
</evidence>
<dbReference type="Proteomes" id="UP000728185">
    <property type="component" value="Unassembled WGS sequence"/>
</dbReference>
<keyword evidence="7" id="KW-0288">FMN</keyword>
<evidence type="ECO:0000313" key="14">
    <source>
        <dbReference type="Proteomes" id="UP000728185"/>
    </source>
</evidence>
<dbReference type="PANTHER" id="PTHR31457:SF2">
    <property type="entry name" value="CYANOCOBALAMIN REDUCTASE _ ALKYLCOBALAMIN DEALKYLASE"/>
    <property type="match status" value="1"/>
</dbReference>
<keyword evidence="10" id="KW-0560">Oxidoreductase</keyword>
<evidence type="ECO:0000256" key="3">
    <source>
        <dbReference type="ARBA" id="ARBA00004496"/>
    </source>
</evidence>
<comment type="cofactor">
    <cofactor evidence="1">
        <name>FMN</name>
        <dbReference type="ChEBI" id="CHEBI:58210"/>
    </cofactor>
</comment>
<name>A0A8E0VJ62_9TREM</name>
<dbReference type="Pfam" id="PF16690">
    <property type="entry name" value="MMACHC"/>
    <property type="match status" value="1"/>
</dbReference>
<dbReference type="GO" id="GO:0033787">
    <property type="term" value="F:cyanocobalamin reductase (cyanide-eliminating) (NADP+) activity"/>
    <property type="evidence" value="ECO:0007669"/>
    <property type="project" value="TreeGrafter"/>
</dbReference>
<keyword evidence="14" id="KW-1185">Reference proteome</keyword>
<dbReference type="OrthoDB" id="409189at2759"/>
<comment type="subcellular location">
    <subcellularLocation>
        <location evidence="3">Cytoplasm</location>
    </subcellularLocation>
</comment>
<dbReference type="EMBL" id="LUCM01006516">
    <property type="protein sequence ID" value="KAA0191158.1"/>
    <property type="molecule type" value="Genomic_DNA"/>
</dbReference>
<evidence type="ECO:0000256" key="9">
    <source>
        <dbReference type="ARBA" id="ARBA00022857"/>
    </source>
</evidence>
<dbReference type="GO" id="GO:0032451">
    <property type="term" value="F:demethylase activity"/>
    <property type="evidence" value="ECO:0007669"/>
    <property type="project" value="TreeGrafter"/>
</dbReference>
<reference evidence="13" key="1">
    <citation type="submission" date="2019-05" db="EMBL/GenBank/DDBJ databases">
        <title>Annotation for the trematode Fasciolopsis buski.</title>
        <authorList>
            <person name="Choi Y.-J."/>
        </authorList>
    </citation>
    <scope>NUCLEOTIDE SEQUENCE</scope>
    <source>
        <strain evidence="13">HT</strain>
        <tissue evidence="13">Whole worm</tissue>
    </source>
</reference>
<keyword evidence="9" id="KW-0521">NADP</keyword>
<proteinExistence type="inferred from homology"/>
<dbReference type="PANTHER" id="PTHR31457">
    <property type="entry name" value="METHYLMALONIC ACIDURIA AND HOMOCYSTINURIA TYPE C PROTEIN"/>
    <property type="match status" value="1"/>
</dbReference>
<comment type="cofactor">
    <cofactor evidence="2">
        <name>FAD</name>
        <dbReference type="ChEBI" id="CHEBI:57692"/>
    </cofactor>
</comment>
<keyword evidence="6" id="KW-0285">Flavoprotein</keyword>
<evidence type="ECO:0000313" key="13">
    <source>
        <dbReference type="EMBL" id="KAA0191158.1"/>
    </source>
</evidence>
<evidence type="ECO:0000256" key="7">
    <source>
        <dbReference type="ARBA" id="ARBA00022643"/>
    </source>
</evidence>
<dbReference type="GO" id="GO:0071949">
    <property type="term" value="F:FAD binding"/>
    <property type="evidence" value="ECO:0007669"/>
    <property type="project" value="TreeGrafter"/>
</dbReference>
<evidence type="ECO:0000256" key="12">
    <source>
        <dbReference type="SAM" id="MobiDB-lite"/>
    </source>
</evidence>
<evidence type="ECO:0000256" key="11">
    <source>
        <dbReference type="ARBA" id="ARBA00031313"/>
    </source>
</evidence>
<dbReference type="GO" id="GO:0005737">
    <property type="term" value="C:cytoplasm"/>
    <property type="evidence" value="ECO:0007669"/>
    <property type="project" value="UniProtKB-SubCell"/>
</dbReference>
<evidence type="ECO:0000256" key="5">
    <source>
        <dbReference type="ARBA" id="ARBA00022490"/>
    </source>
</evidence>
<comment type="similarity">
    <text evidence="4">Belongs to the MMACHC family.</text>
</comment>
<dbReference type="InterPro" id="IPR032037">
    <property type="entry name" value="MMACHC"/>
</dbReference>
<keyword evidence="5" id="KW-0963">Cytoplasm</keyword>
<comment type="caution">
    <text evidence="13">The sequence shown here is derived from an EMBL/GenBank/DDBJ whole genome shotgun (WGS) entry which is preliminary data.</text>
</comment>
<keyword evidence="8" id="KW-0274">FAD</keyword>
<dbReference type="CDD" id="cd12959">
    <property type="entry name" value="MMACHC-like"/>
    <property type="match status" value="1"/>
</dbReference>
<evidence type="ECO:0000256" key="8">
    <source>
        <dbReference type="ARBA" id="ARBA00022827"/>
    </source>
</evidence>
<feature type="compositionally biased region" description="Low complexity" evidence="12">
    <location>
        <begin position="302"/>
        <end position="314"/>
    </location>
</feature>
<accession>A0A8E0VJ62</accession>
<evidence type="ECO:0000256" key="1">
    <source>
        <dbReference type="ARBA" id="ARBA00001917"/>
    </source>
</evidence>
<evidence type="ECO:0000256" key="6">
    <source>
        <dbReference type="ARBA" id="ARBA00022630"/>
    </source>
</evidence>